<protein>
    <recommendedName>
        <fullName evidence="4">O-fucosyltransferase family protein</fullName>
    </recommendedName>
</protein>
<keyword evidence="1" id="KW-1133">Transmembrane helix</keyword>
<comment type="caution">
    <text evidence="2">The sequence shown here is derived from an EMBL/GenBank/DDBJ whole genome shotgun (WGS) entry which is preliminary data.</text>
</comment>
<reference evidence="2 3" key="1">
    <citation type="submission" date="2024-10" db="EMBL/GenBank/DDBJ databases">
        <title>Updated reference genomes for cyclostephanoid diatoms.</title>
        <authorList>
            <person name="Roberts W.R."/>
            <person name="Alverson A.J."/>
        </authorList>
    </citation>
    <scope>NUCLEOTIDE SEQUENCE [LARGE SCALE GENOMIC DNA]</scope>
    <source>
        <strain evidence="2 3">AJA010-31</strain>
    </source>
</reference>
<proteinExistence type="predicted"/>
<evidence type="ECO:0000256" key="1">
    <source>
        <dbReference type="SAM" id="Phobius"/>
    </source>
</evidence>
<gene>
    <name evidence="2" type="ORF">ACHAWO_013219</name>
</gene>
<evidence type="ECO:0000313" key="2">
    <source>
        <dbReference type="EMBL" id="KAL3771041.1"/>
    </source>
</evidence>
<evidence type="ECO:0008006" key="4">
    <source>
        <dbReference type="Google" id="ProtNLM"/>
    </source>
</evidence>
<dbReference type="EMBL" id="JALLPJ020001295">
    <property type="protein sequence ID" value="KAL3771041.1"/>
    <property type="molecule type" value="Genomic_DNA"/>
</dbReference>
<feature type="transmembrane region" description="Helical" evidence="1">
    <location>
        <begin position="307"/>
        <end position="328"/>
    </location>
</feature>
<accession>A0ABD3N7P3</accession>
<keyword evidence="1" id="KW-0812">Transmembrane</keyword>
<name>A0ABD3N7P3_9STRA</name>
<evidence type="ECO:0000313" key="3">
    <source>
        <dbReference type="Proteomes" id="UP001530400"/>
    </source>
</evidence>
<dbReference type="AlphaFoldDB" id="A0ABD3N7P3"/>
<dbReference type="Proteomes" id="UP001530400">
    <property type="component" value="Unassembled WGS sequence"/>
</dbReference>
<keyword evidence="3" id="KW-1185">Reference proteome</keyword>
<sequence length="354" mass="40080">MRIAYSTNRTLIMPPVLPHRYAKASSTFVGHDMFILSLEPVGFMKGVNKSLDDVNKARAVSNPAGCPSWSEILDYDVLFETTGVKMVDLWNIAHTKSDACVNEFYRQPTPPVSLQLLTNRSTSWGEFVDLFTKQYANHSIASIGDVYTLNHYRSPIFTSHQELLGQYDWATEEKLSNAVLSMKLSSKVVGLVKAAMTYLPDVYASVHVRVGDRTGEEIQACDDEELVSEYTKALDKLKESNITEGSTIYIASNDGRAKECFDEITKNKYKLMNLADVKEIDSRSSTPKINMDGISVDPTTKDMLLDLFLVAMGVEVAFAFVHFLELGYKYSTYQEMMKTMHNERFERMKQFRPL</sequence>
<organism evidence="2 3">
    <name type="scientific">Cyclotella atomus</name>
    <dbReference type="NCBI Taxonomy" id="382360"/>
    <lineage>
        <taxon>Eukaryota</taxon>
        <taxon>Sar</taxon>
        <taxon>Stramenopiles</taxon>
        <taxon>Ochrophyta</taxon>
        <taxon>Bacillariophyta</taxon>
        <taxon>Coscinodiscophyceae</taxon>
        <taxon>Thalassiosirophycidae</taxon>
        <taxon>Stephanodiscales</taxon>
        <taxon>Stephanodiscaceae</taxon>
        <taxon>Cyclotella</taxon>
    </lineage>
</organism>
<keyword evidence="1" id="KW-0472">Membrane</keyword>